<protein>
    <submittedName>
        <fullName evidence="6">GGDEF domain-containing protein</fullName>
    </submittedName>
</protein>
<dbReference type="InterPro" id="IPR000160">
    <property type="entry name" value="GGDEF_dom"/>
</dbReference>
<dbReference type="PROSITE" id="PS50887">
    <property type="entry name" value="GGDEF"/>
    <property type="match status" value="1"/>
</dbReference>
<dbReference type="InterPro" id="IPR013656">
    <property type="entry name" value="PAS_4"/>
</dbReference>
<comment type="caution">
    <text evidence="6">The sequence shown here is derived from an EMBL/GenBank/DDBJ whole genome shotgun (WGS) entry which is preliminary data.</text>
</comment>
<reference evidence="6" key="1">
    <citation type="journal article" date="2014" name="Int. J. Syst. Evol. Microbiol.">
        <title>Complete genome sequence of Corynebacterium casei LMG S-19264T (=DSM 44701T), isolated from a smear-ripened cheese.</title>
        <authorList>
            <consortium name="US DOE Joint Genome Institute (JGI-PGF)"/>
            <person name="Walter F."/>
            <person name="Albersmeier A."/>
            <person name="Kalinowski J."/>
            <person name="Ruckert C."/>
        </authorList>
    </citation>
    <scope>NUCLEOTIDE SEQUENCE</scope>
    <source>
        <strain evidence="6">JCM 3093</strain>
    </source>
</reference>
<feature type="transmembrane region" description="Helical" evidence="3">
    <location>
        <begin position="38"/>
        <end position="57"/>
    </location>
</feature>
<name>A0AA37BHJ8_9ACTN</name>
<feature type="transmembrane region" description="Helical" evidence="3">
    <location>
        <begin position="64"/>
        <end position="85"/>
    </location>
</feature>
<dbReference type="Pfam" id="PF00990">
    <property type="entry name" value="GGDEF"/>
    <property type="match status" value="1"/>
</dbReference>
<organism evidence="6 7">
    <name type="scientific">Planomonospora parontospora</name>
    <dbReference type="NCBI Taxonomy" id="58119"/>
    <lineage>
        <taxon>Bacteria</taxon>
        <taxon>Bacillati</taxon>
        <taxon>Actinomycetota</taxon>
        <taxon>Actinomycetes</taxon>
        <taxon>Streptosporangiales</taxon>
        <taxon>Streptosporangiaceae</taxon>
        <taxon>Planomonospora</taxon>
    </lineage>
</organism>
<sequence>MAGQVFLLLLFALAAAVAGVVAAVGWRRRRTAPAVGTLSLVSAAIAAWSAAEGLILLTGDPGTALLLAVVKYVGVGAAMAGFLYLSKAVADRGWRLPRRALPLLSIEPALVTAAIVTNPRHHLFFLSMDWAVSPEMRIPEFGPLFWAHTGYSYLLFGIGAVRLVRAWARGPRAQRPLYGLLLLSVAPSTLGNVVGLLALVRTADLTPVGFCVTAVVVYWLLVHRALPELVPVARDRVFDMIGDAVVTIDASSRILDLNSVAEDVLHRLRPGTPDRVIGLSLRELLGEVFTPADDGESDLVFTDGTGRRLDLNVRTTPLYDRRGERAGWAMVARDVTALNRQRHELERANSRLRRQQDELEQANARLRDQLHTIELLRADLAEQAARDALTGLHNRRHLMDVLHREAATADGDGGNGRDGGNGGRLSLALLDIDHFKQVNDRYGHRVGDDVLVRFAQLLSGGVRRDDTVARYGGEEFVVVFPGTDEAQARSRVEALLEQVAADPVHSGGHTLRVTFSAGVAALSPGQSPDDLLQAADGALYAAKRGGRNRVETAGPGPEPAGTATGTAA</sequence>
<accession>A0AA37BHJ8</accession>
<evidence type="ECO:0000259" key="4">
    <source>
        <dbReference type="PROSITE" id="PS50113"/>
    </source>
</evidence>
<proteinExistence type="predicted"/>
<dbReference type="RefSeq" id="WP_191895463.1">
    <property type="nucleotide sequence ID" value="NZ_BMQD01000009.1"/>
</dbReference>
<dbReference type="SMART" id="SM00267">
    <property type="entry name" value="GGDEF"/>
    <property type="match status" value="1"/>
</dbReference>
<dbReference type="PANTHER" id="PTHR45138:SF9">
    <property type="entry name" value="DIGUANYLATE CYCLASE DGCM-RELATED"/>
    <property type="match status" value="1"/>
</dbReference>
<dbReference type="InterPro" id="IPR035965">
    <property type="entry name" value="PAS-like_dom_sf"/>
</dbReference>
<feature type="coiled-coil region" evidence="1">
    <location>
        <begin position="335"/>
        <end position="383"/>
    </location>
</feature>
<dbReference type="InterPro" id="IPR043128">
    <property type="entry name" value="Rev_trsase/Diguanyl_cyclase"/>
</dbReference>
<dbReference type="GO" id="GO:0052621">
    <property type="term" value="F:diguanylate cyclase activity"/>
    <property type="evidence" value="ECO:0007669"/>
    <property type="project" value="TreeGrafter"/>
</dbReference>
<dbReference type="InterPro" id="IPR031621">
    <property type="entry name" value="HisKA_7TM"/>
</dbReference>
<keyword evidence="3" id="KW-0812">Transmembrane</keyword>
<evidence type="ECO:0000313" key="6">
    <source>
        <dbReference type="EMBL" id="GGK70288.1"/>
    </source>
</evidence>
<dbReference type="InterPro" id="IPR050469">
    <property type="entry name" value="Diguanylate_Cyclase"/>
</dbReference>
<dbReference type="AlphaFoldDB" id="A0AA37BHJ8"/>
<dbReference type="EMBL" id="BMQD01000009">
    <property type="protein sequence ID" value="GGK70288.1"/>
    <property type="molecule type" value="Genomic_DNA"/>
</dbReference>
<feature type="transmembrane region" description="Helical" evidence="3">
    <location>
        <begin position="144"/>
        <end position="164"/>
    </location>
</feature>
<evidence type="ECO:0000256" key="3">
    <source>
        <dbReference type="SAM" id="Phobius"/>
    </source>
</evidence>
<feature type="region of interest" description="Disordered" evidence="2">
    <location>
        <begin position="545"/>
        <end position="568"/>
    </location>
</feature>
<gene>
    <name evidence="6" type="ORF">GCM10010126_32100</name>
</gene>
<dbReference type="PROSITE" id="PS50113">
    <property type="entry name" value="PAC"/>
    <property type="match status" value="1"/>
</dbReference>
<dbReference type="PANTHER" id="PTHR45138">
    <property type="entry name" value="REGULATORY COMPONENTS OF SENSORY TRANSDUCTION SYSTEM"/>
    <property type="match status" value="1"/>
</dbReference>
<dbReference type="GO" id="GO:0005886">
    <property type="term" value="C:plasma membrane"/>
    <property type="evidence" value="ECO:0007669"/>
    <property type="project" value="TreeGrafter"/>
</dbReference>
<keyword evidence="3" id="KW-1133">Transmembrane helix</keyword>
<dbReference type="GO" id="GO:0043709">
    <property type="term" value="P:cell adhesion involved in single-species biofilm formation"/>
    <property type="evidence" value="ECO:0007669"/>
    <property type="project" value="TreeGrafter"/>
</dbReference>
<keyword evidence="3" id="KW-0472">Membrane</keyword>
<feature type="transmembrane region" description="Helical" evidence="3">
    <location>
        <begin position="176"/>
        <end position="199"/>
    </location>
</feature>
<dbReference type="GO" id="GO:1902201">
    <property type="term" value="P:negative regulation of bacterial-type flagellum-dependent cell motility"/>
    <property type="evidence" value="ECO:0007669"/>
    <property type="project" value="TreeGrafter"/>
</dbReference>
<dbReference type="NCBIfam" id="TIGR00254">
    <property type="entry name" value="GGDEF"/>
    <property type="match status" value="1"/>
</dbReference>
<dbReference type="Gene3D" id="3.30.450.20">
    <property type="entry name" value="PAS domain"/>
    <property type="match status" value="1"/>
</dbReference>
<dbReference type="Proteomes" id="UP000627984">
    <property type="component" value="Unassembled WGS sequence"/>
</dbReference>
<dbReference type="Pfam" id="PF16927">
    <property type="entry name" value="HisKA_7TM"/>
    <property type="match status" value="1"/>
</dbReference>
<evidence type="ECO:0000256" key="1">
    <source>
        <dbReference type="SAM" id="Coils"/>
    </source>
</evidence>
<evidence type="ECO:0000259" key="5">
    <source>
        <dbReference type="PROSITE" id="PS50887"/>
    </source>
</evidence>
<dbReference type="InterPro" id="IPR029787">
    <property type="entry name" value="Nucleotide_cyclase"/>
</dbReference>
<dbReference type="SUPFAM" id="SSF55073">
    <property type="entry name" value="Nucleotide cyclase"/>
    <property type="match status" value="1"/>
</dbReference>
<dbReference type="InterPro" id="IPR000700">
    <property type="entry name" value="PAS-assoc_C"/>
</dbReference>
<feature type="compositionally biased region" description="Low complexity" evidence="2">
    <location>
        <begin position="551"/>
        <end position="568"/>
    </location>
</feature>
<evidence type="ECO:0000313" key="7">
    <source>
        <dbReference type="Proteomes" id="UP000627984"/>
    </source>
</evidence>
<dbReference type="CDD" id="cd01949">
    <property type="entry name" value="GGDEF"/>
    <property type="match status" value="1"/>
</dbReference>
<dbReference type="SUPFAM" id="SSF55785">
    <property type="entry name" value="PYP-like sensor domain (PAS domain)"/>
    <property type="match status" value="1"/>
</dbReference>
<dbReference type="Gene3D" id="3.30.70.270">
    <property type="match status" value="1"/>
</dbReference>
<feature type="domain" description="PAC" evidence="4">
    <location>
        <begin position="293"/>
        <end position="347"/>
    </location>
</feature>
<dbReference type="Pfam" id="PF08448">
    <property type="entry name" value="PAS_4"/>
    <property type="match status" value="1"/>
</dbReference>
<feature type="domain" description="GGDEF" evidence="5">
    <location>
        <begin position="423"/>
        <end position="555"/>
    </location>
</feature>
<evidence type="ECO:0000256" key="2">
    <source>
        <dbReference type="SAM" id="MobiDB-lite"/>
    </source>
</evidence>
<dbReference type="FunFam" id="3.30.70.270:FF:000001">
    <property type="entry name" value="Diguanylate cyclase domain protein"/>
    <property type="match status" value="1"/>
</dbReference>
<keyword evidence="1" id="KW-0175">Coiled coil</keyword>
<reference evidence="6" key="2">
    <citation type="submission" date="2022-09" db="EMBL/GenBank/DDBJ databases">
        <authorList>
            <person name="Sun Q."/>
            <person name="Ohkuma M."/>
        </authorList>
    </citation>
    <scope>NUCLEOTIDE SEQUENCE</scope>
    <source>
        <strain evidence="6">JCM 3093</strain>
    </source>
</reference>